<keyword evidence="2" id="KW-1185">Reference proteome</keyword>
<dbReference type="AlphaFoldDB" id="A0AAD7IYK3"/>
<gene>
    <name evidence="1" type="ORF">B0H16DRAFT_775211</name>
</gene>
<protein>
    <submittedName>
        <fullName evidence="1">Uncharacterized protein</fullName>
    </submittedName>
</protein>
<dbReference type="Proteomes" id="UP001215598">
    <property type="component" value="Unassembled WGS sequence"/>
</dbReference>
<sequence length="209" mass="22887">MPYYYRCLSGVYRRLSGLGETSPVYIDQIDTDRHWAFSRCMPRSCAASPSLPPLLGARRIDVDPAQATSFKLHRTRPLIAVALLRAKRTWTHPTSCRRLPISPLPETPSRSSHLSTFVGVGRSLHCARGLLRGEGMLMRMRGTADSFRLVPVPTRGRYLYSLPLHPTPTSTVAISVGMTMIVDNRDQSIYRGVGDRCGGAGAGTGMGSA</sequence>
<name>A0AAD7IYK3_9AGAR</name>
<dbReference type="EMBL" id="JARKIB010000056">
    <property type="protein sequence ID" value="KAJ7753170.1"/>
    <property type="molecule type" value="Genomic_DNA"/>
</dbReference>
<comment type="caution">
    <text evidence="1">The sequence shown here is derived from an EMBL/GenBank/DDBJ whole genome shotgun (WGS) entry which is preliminary data.</text>
</comment>
<organism evidence="1 2">
    <name type="scientific">Mycena metata</name>
    <dbReference type="NCBI Taxonomy" id="1033252"/>
    <lineage>
        <taxon>Eukaryota</taxon>
        <taxon>Fungi</taxon>
        <taxon>Dikarya</taxon>
        <taxon>Basidiomycota</taxon>
        <taxon>Agaricomycotina</taxon>
        <taxon>Agaricomycetes</taxon>
        <taxon>Agaricomycetidae</taxon>
        <taxon>Agaricales</taxon>
        <taxon>Marasmiineae</taxon>
        <taxon>Mycenaceae</taxon>
        <taxon>Mycena</taxon>
    </lineage>
</organism>
<reference evidence="1" key="1">
    <citation type="submission" date="2023-03" db="EMBL/GenBank/DDBJ databases">
        <title>Massive genome expansion in bonnet fungi (Mycena s.s.) driven by repeated elements and novel gene families across ecological guilds.</title>
        <authorList>
            <consortium name="Lawrence Berkeley National Laboratory"/>
            <person name="Harder C.B."/>
            <person name="Miyauchi S."/>
            <person name="Viragh M."/>
            <person name="Kuo A."/>
            <person name="Thoen E."/>
            <person name="Andreopoulos B."/>
            <person name="Lu D."/>
            <person name="Skrede I."/>
            <person name="Drula E."/>
            <person name="Henrissat B."/>
            <person name="Morin E."/>
            <person name="Kohler A."/>
            <person name="Barry K."/>
            <person name="LaButti K."/>
            <person name="Morin E."/>
            <person name="Salamov A."/>
            <person name="Lipzen A."/>
            <person name="Mereny Z."/>
            <person name="Hegedus B."/>
            <person name="Baldrian P."/>
            <person name="Stursova M."/>
            <person name="Weitz H."/>
            <person name="Taylor A."/>
            <person name="Grigoriev I.V."/>
            <person name="Nagy L.G."/>
            <person name="Martin F."/>
            <person name="Kauserud H."/>
        </authorList>
    </citation>
    <scope>NUCLEOTIDE SEQUENCE</scope>
    <source>
        <strain evidence="1">CBHHK182m</strain>
    </source>
</reference>
<accession>A0AAD7IYK3</accession>
<proteinExistence type="predicted"/>
<evidence type="ECO:0000313" key="1">
    <source>
        <dbReference type="EMBL" id="KAJ7753170.1"/>
    </source>
</evidence>
<evidence type="ECO:0000313" key="2">
    <source>
        <dbReference type="Proteomes" id="UP001215598"/>
    </source>
</evidence>